<dbReference type="EMBL" id="CP053084">
    <property type="protein sequence ID" value="QJR30526.1"/>
    <property type="molecule type" value="Genomic_DNA"/>
</dbReference>
<feature type="domain" description="Type II secretion system protein GspF" evidence="11">
    <location>
        <begin position="75"/>
        <end position="201"/>
    </location>
</feature>
<dbReference type="PANTHER" id="PTHR30012:SF7">
    <property type="entry name" value="PROTEIN TRANSPORT PROTEIN HOFC HOMOLOG"/>
    <property type="match status" value="1"/>
</dbReference>
<dbReference type="InterPro" id="IPR001992">
    <property type="entry name" value="T2SS_GspF/T4SS_PilC_CS"/>
</dbReference>
<feature type="transmembrane region" description="Helical" evidence="10">
    <location>
        <begin position="384"/>
        <end position="405"/>
    </location>
</feature>
<dbReference type="PROSITE" id="PS00874">
    <property type="entry name" value="T2SP_F"/>
    <property type="match status" value="1"/>
</dbReference>
<evidence type="ECO:0000256" key="8">
    <source>
        <dbReference type="ARBA" id="ARBA00023136"/>
    </source>
</evidence>
<sequence>MNANLREKPPSGELLFLWTEKPKSKSQKARSGEIRARSIDHARYQLSRQGVKASSLRKAKPYSGSKIPLVLVASFVRQLAVMIQSGVPLGQSLGLIAGGMTSKSKRAIQTVVRAIRADVESGLKLSDAMRKHPRCFDNLFCNTLAAGENAGELDAALGRLATHIEKTLRIRQKVRKAMIYPSIVVLVAIGVTVGMLLFVLPSFKSIYSQFKAELPLLTTLLLKASDFLQEYGLILLAAVGLGVYSLFQMYRRNQKFKNSMDILLLRMPLIGDLMKTAVHARWTRTFATLSASGVPITSALESVASVSQIRSFQDATLEIRQAVASGGRVSDSMENSRLFPPESIQMIRIGEESGRMDSMLERLANQYETNLDDKVDTLSTVMEPMIMCIIGILVGVLIVGMYMPIFNMGDIV</sequence>
<evidence type="ECO:0000259" key="11">
    <source>
        <dbReference type="Pfam" id="PF00482"/>
    </source>
</evidence>
<dbReference type="InterPro" id="IPR018076">
    <property type="entry name" value="T2SS_GspF_dom"/>
</dbReference>
<evidence type="ECO:0000256" key="2">
    <source>
        <dbReference type="ARBA" id="ARBA00005745"/>
    </source>
</evidence>
<keyword evidence="8 10" id="KW-0472">Membrane</keyword>
<comment type="similarity">
    <text evidence="2 9">Belongs to the GSP F family.</text>
</comment>
<evidence type="ECO:0000256" key="6">
    <source>
        <dbReference type="ARBA" id="ARBA00022692"/>
    </source>
</evidence>
<dbReference type="Proteomes" id="UP000501130">
    <property type="component" value="Chromosome"/>
</dbReference>
<keyword evidence="13" id="KW-1185">Reference proteome</keyword>
<dbReference type="RefSeq" id="WP_171100575.1">
    <property type="nucleotide sequence ID" value="NZ_CP053084.1"/>
</dbReference>
<keyword evidence="3 9" id="KW-0813">Transport</keyword>
<keyword evidence="7 10" id="KW-1133">Transmembrane helix</keyword>
<comment type="subcellular location">
    <subcellularLocation>
        <location evidence="1 9">Cell inner membrane</location>
        <topology evidence="1 9">Multi-pass membrane protein</topology>
    </subcellularLocation>
</comment>
<keyword evidence="5" id="KW-0997">Cell inner membrane</keyword>
<protein>
    <submittedName>
        <fullName evidence="12">Type II secretion system F family protein</fullName>
    </submittedName>
</protein>
<evidence type="ECO:0000313" key="13">
    <source>
        <dbReference type="Proteomes" id="UP000501130"/>
    </source>
</evidence>
<organism evidence="12 13">
    <name type="scientific">Limnobacter profundi</name>
    <dbReference type="NCBI Taxonomy" id="2732163"/>
    <lineage>
        <taxon>Bacteria</taxon>
        <taxon>Pseudomonadati</taxon>
        <taxon>Pseudomonadota</taxon>
        <taxon>Betaproteobacteria</taxon>
        <taxon>Burkholderiales</taxon>
        <taxon>Burkholderiaceae</taxon>
        <taxon>Limnobacter</taxon>
    </lineage>
</organism>
<evidence type="ECO:0000313" key="12">
    <source>
        <dbReference type="EMBL" id="QJR30526.1"/>
    </source>
</evidence>
<evidence type="ECO:0000256" key="1">
    <source>
        <dbReference type="ARBA" id="ARBA00004429"/>
    </source>
</evidence>
<evidence type="ECO:0000256" key="9">
    <source>
        <dbReference type="RuleBase" id="RU003923"/>
    </source>
</evidence>
<dbReference type="InterPro" id="IPR003004">
    <property type="entry name" value="GspF/PilC"/>
</dbReference>
<feature type="domain" description="Type II secretion system protein GspF" evidence="11">
    <location>
        <begin position="282"/>
        <end position="404"/>
    </location>
</feature>
<reference evidence="12 13" key="1">
    <citation type="submission" date="2020-05" db="EMBL/GenBank/DDBJ databases">
        <title>Compete genome of Limnobacter sp. SAORIC-580.</title>
        <authorList>
            <person name="Song J."/>
            <person name="Cho J.-C."/>
        </authorList>
    </citation>
    <scope>NUCLEOTIDE SEQUENCE [LARGE SCALE GENOMIC DNA]</scope>
    <source>
        <strain evidence="12 13">SAORIC-580</strain>
    </source>
</reference>
<proteinExistence type="inferred from homology"/>
<dbReference type="Pfam" id="PF00482">
    <property type="entry name" value="T2SSF"/>
    <property type="match status" value="2"/>
</dbReference>
<dbReference type="InterPro" id="IPR042094">
    <property type="entry name" value="T2SS_GspF_sf"/>
</dbReference>
<evidence type="ECO:0000256" key="10">
    <source>
        <dbReference type="SAM" id="Phobius"/>
    </source>
</evidence>
<feature type="transmembrane region" description="Helical" evidence="10">
    <location>
        <begin position="178"/>
        <end position="200"/>
    </location>
</feature>
<evidence type="ECO:0000256" key="7">
    <source>
        <dbReference type="ARBA" id="ARBA00022989"/>
    </source>
</evidence>
<gene>
    <name evidence="12" type="ORF">HKT17_12865</name>
</gene>
<evidence type="ECO:0000256" key="4">
    <source>
        <dbReference type="ARBA" id="ARBA00022475"/>
    </source>
</evidence>
<evidence type="ECO:0000256" key="5">
    <source>
        <dbReference type="ARBA" id="ARBA00022519"/>
    </source>
</evidence>
<feature type="transmembrane region" description="Helical" evidence="10">
    <location>
        <begin position="231"/>
        <end position="250"/>
    </location>
</feature>
<dbReference type="Gene3D" id="1.20.81.30">
    <property type="entry name" value="Type II secretion system (T2SS), domain F"/>
    <property type="match status" value="2"/>
</dbReference>
<name>A0ABX6N809_9BURK</name>
<evidence type="ECO:0000256" key="3">
    <source>
        <dbReference type="ARBA" id="ARBA00022448"/>
    </source>
</evidence>
<keyword evidence="6 9" id="KW-0812">Transmembrane</keyword>
<dbReference type="PRINTS" id="PR00812">
    <property type="entry name" value="BCTERIALGSPF"/>
</dbReference>
<dbReference type="PANTHER" id="PTHR30012">
    <property type="entry name" value="GENERAL SECRETION PATHWAY PROTEIN"/>
    <property type="match status" value="1"/>
</dbReference>
<keyword evidence="4" id="KW-1003">Cell membrane</keyword>
<accession>A0ABX6N809</accession>